<evidence type="ECO:0000313" key="5">
    <source>
        <dbReference type="EMBL" id="KAB8278180.1"/>
    </source>
</evidence>
<feature type="domain" description="AMP-binding enzyme C-terminal" evidence="4">
    <location>
        <begin position="434"/>
        <end position="509"/>
    </location>
</feature>
<dbReference type="InterPro" id="IPR000873">
    <property type="entry name" value="AMP-dep_synth/lig_dom"/>
</dbReference>
<dbReference type="GO" id="GO:0006631">
    <property type="term" value="P:fatty acid metabolic process"/>
    <property type="evidence" value="ECO:0007669"/>
    <property type="project" value="TreeGrafter"/>
</dbReference>
<evidence type="ECO:0000313" key="6">
    <source>
        <dbReference type="Proteomes" id="UP000326289"/>
    </source>
</evidence>
<dbReference type="InterPro" id="IPR045851">
    <property type="entry name" value="AMP-bd_C_sf"/>
</dbReference>
<dbReference type="Gene3D" id="3.30.300.30">
    <property type="match status" value="1"/>
</dbReference>
<dbReference type="Proteomes" id="UP000326289">
    <property type="component" value="Unassembled WGS sequence"/>
</dbReference>
<sequence length="521" mass="56925">MTCDIESTRLPGKGVISLEAYQQNDTPVVIIPRTESSTSLVVTYRELYRAIIRLQTDLGQLGIGENMHLALSLPNGLEFIVSFLSGVAQRATVAPINPGYTQQEALTILRRIQPSLLLVLCPSPVTQAAHDLSIPAASCVWDSESSMIRLQLLSKVYEPCPTPAVAPSKMSPEDNALMLFTSGTTGTPKCVVLTHHNLLVAVSIITRAHGLSPGDRCALITPLFHVVGVGASLLTTLFSGGAVVIPPSLSGAFWTQLQESGVTWYHAVPTLHRLLLTFPRPSNMPALRFIRSGGSSLAPVTLQQLEEELATPVLEIYGMTETAPGIFCNRLEGARRSSCYPIAPEVTVRIRQCDNSGKNAVMTDQIGVVGEICVRGPSIMHGYVDNPEANEDSFVDGFFRTGDLGMLDENQTIRLTGRIKEIINKGGEKIDPTEVEQIFHAHEAIREVVCFRIKDEAYGEEIGLAVALNEGHELNARQVKMYARKNAVSFKVPKKVVFLEVIPRNQTGKYQRQLLSRQYGS</sequence>
<evidence type="ECO:0000256" key="1">
    <source>
        <dbReference type="ARBA" id="ARBA00006432"/>
    </source>
</evidence>
<evidence type="ECO:0000259" key="4">
    <source>
        <dbReference type="Pfam" id="PF13193"/>
    </source>
</evidence>
<dbReference type="Gene3D" id="3.40.50.12780">
    <property type="entry name" value="N-terminal domain of ligase-like"/>
    <property type="match status" value="1"/>
</dbReference>
<dbReference type="PROSITE" id="PS00455">
    <property type="entry name" value="AMP_BINDING"/>
    <property type="match status" value="1"/>
</dbReference>
<dbReference type="Pfam" id="PF00501">
    <property type="entry name" value="AMP-binding"/>
    <property type="match status" value="1"/>
</dbReference>
<organism evidence="5 6">
    <name type="scientific">Aspergillus minisclerotigenes</name>
    <dbReference type="NCBI Taxonomy" id="656917"/>
    <lineage>
        <taxon>Eukaryota</taxon>
        <taxon>Fungi</taxon>
        <taxon>Dikarya</taxon>
        <taxon>Ascomycota</taxon>
        <taxon>Pezizomycotina</taxon>
        <taxon>Eurotiomycetes</taxon>
        <taxon>Eurotiomycetidae</taxon>
        <taxon>Eurotiales</taxon>
        <taxon>Aspergillaceae</taxon>
        <taxon>Aspergillus</taxon>
        <taxon>Aspergillus subgen. Circumdati</taxon>
    </lineage>
</organism>
<dbReference type="GO" id="GO:0031956">
    <property type="term" value="F:medium-chain fatty acid-CoA ligase activity"/>
    <property type="evidence" value="ECO:0007669"/>
    <property type="project" value="TreeGrafter"/>
</dbReference>
<keyword evidence="2" id="KW-0436">Ligase</keyword>
<dbReference type="SUPFAM" id="SSF56801">
    <property type="entry name" value="Acetyl-CoA synthetase-like"/>
    <property type="match status" value="1"/>
</dbReference>
<protein>
    <recommendedName>
        <fullName evidence="7">Peroxisomal-coenzyme A synthetase</fullName>
    </recommendedName>
</protein>
<comment type="similarity">
    <text evidence="1">Belongs to the ATP-dependent AMP-binding enzyme family.</text>
</comment>
<dbReference type="PANTHER" id="PTHR43201:SF5">
    <property type="entry name" value="MEDIUM-CHAIN ACYL-COA LIGASE ACSF2, MITOCHONDRIAL"/>
    <property type="match status" value="1"/>
</dbReference>
<evidence type="ECO:0000259" key="3">
    <source>
        <dbReference type="Pfam" id="PF00501"/>
    </source>
</evidence>
<evidence type="ECO:0008006" key="7">
    <source>
        <dbReference type="Google" id="ProtNLM"/>
    </source>
</evidence>
<dbReference type="InterPro" id="IPR020845">
    <property type="entry name" value="AMP-binding_CS"/>
</dbReference>
<dbReference type="InterPro" id="IPR025110">
    <property type="entry name" value="AMP-bd_C"/>
</dbReference>
<proteinExistence type="inferred from homology"/>
<dbReference type="PANTHER" id="PTHR43201">
    <property type="entry name" value="ACYL-COA SYNTHETASE"/>
    <property type="match status" value="1"/>
</dbReference>
<dbReference type="AlphaFoldDB" id="A0A5N6JIJ5"/>
<dbReference type="EMBL" id="ML732769">
    <property type="protein sequence ID" value="KAB8278180.1"/>
    <property type="molecule type" value="Genomic_DNA"/>
</dbReference>
<feature type="domain" description="AMP-dependent synthetase/ligase" evidence="3">
    <location>
        <begin position="24"/>
        <end position="383"/>
    </location>
</feature>
<dbReference type="InterPro" id="IPR042099">
    <property type="entry name" value="ANL_N_sf"/>
</dbReference>
<accession>A0A5N6JIJ5</accession>
<gene>
    <name evidence="5" type="ORF">BDV30DRAFT_250369</name>
</gene>
<reference evidence="5 6" key="1">
    <citation type="submission" date="2019-04" db="EMBL/GenBank/DDBJ databases">
        <title>Fungal friends and foes A comparative genomics study of 23 Aspergillus species from section Flavi.</title>
        <authorList>
            <consortium name="DOE Joint Genome Institute"/>
            <person name="Kjaerbolling I."/>
            <person name="Vesth T.C."/>
            <person name="Frisvad J.C."/>
            <person name="Nybo J.L."/>
            <person name="Theobald S."/>
            <person name="Kildgaard S."/>
            <person name="Petersen T.I."/>
            <person name="Kuo A."/>
            <person name="Sato A."/>
            <person name="Lyhne E.K."/>
            <person name="Kogle M.E."/>
            <person name="Wiebenga A."/>
            <person name="Kun R.S."/>
            <person name="Lubbers R.J."/>
            <person name="Makela M.R."/>
            <person name="Barry K."/>
            <person name="Chovatia M."/>
            <person name="Clum A."/>
            <person name="Daum C."/>
            <person name="Haridas S."/>
            <person name="He G."/>
            <person name="LaButti K."/>
            <person name="Lipzen A."/>
            <person name="Mondo S."/>
            <person name="Pangilinan J."/>
            <person name="Riley R."/>
            <person name="Salamov A."/>
            <person name="Simmons B.A."/>
            <person name="Magnuson J.K."/>
            <person name="Henrissat B."/>
            <person name="Mortensen U.H."/>
            <person name="Larsen T.O."/>
            <person name="De vries R.P."/>
            <person name="Grigoriev I.V."/>
            <person name="Machida M."/>
            <person name="Baker S.E."/>
            <person name="Andersen M.R."/>
        </authorList>
    </citation>
    <scope>NUCLEOTIDE SEQUENCE [LARGE SCALE GENOMIC DNA]</scope>
    <source>
        <strain evidence="5 6">CBS 117635</strain>
    </source>
</reference>
<dbReference type="Pfam" id="PF13193">
    <property type="entry name" value="AMP-binding_C"/>
    <property type="match status" value="1"/>
</dbReference>
<keyword evidence="6" id="KW-1185">Reference proteome</keyword>
<name>A0A5N6JIJ5_9EURO</name>
<evidence type="ECO:0000256" key="2">
    <source>
        <dbReference type="ARBA" id="ARBA00022598"/>
    </source>
</evidence>